<dbReference type="PANTHER" id="PTHR42916:SF1">
    <property type="entry name" value="PROTEIN PHYLLO, CHLOROPLASTIC"/>
    <property type="match status" value="1"/>
</dbReference>
<dbReference type="EMBL" id="CP066776">
    <property type="protein sequence ID" value="QQL46102.1"/>
    <property type="molecule type" value="Genomic_DNA"/>
</dbReference>
<dbReference type="GO" id="GO:0016829">
    <property type="term" value="F:lyase activity"/>
    <property type="evidence" value="ECO:0007669"/>
    <property type="project" value="UniProtKB-KW"/>
</dbReference>
<keyword evidence="3" id="KW-1185">Reference proteome</keyword>
<proteinExistence type="predicted"/>
<dbReference type="Proteomes" id="UP000475117">
    <property type="component" value="Chromosome"/>
</dbReference>
<keyword evidence="1" id="KW-0456">Lyase</keyword>
<reference evidence="2 3" key="1">
    <citation type="submission" date="2020-12" db="EMBL/GenBank/DDBJ databases">
        <title>Sulforoseuscoccus oceanibium gen. nov., sp. nov., a representative of the phylum Verrucomicrobia with special cytoplasmic membrane, and proposal of Sulforoseuscoccusaceae fam. nov.</title>
        <authorList>
            <person name="Xi F."/>
        </authorList>
    </citation>
    <scope>NUCLEOTIDE SEQUENCE [LARGE SCALE GENOMIC DNA]</scope>
    <source>
        <strain evidence="2 3">T37</strain>
    </source>
</reference>
<evidence type="ECO:0000313" key="2">
    <source>
        <dbReference type="EMBL" id="QQL46102.1"/>
    </source>
</evidence>
<dbReference type="InterPro" id="IPR029058">
    <property type="entry name" value="AB_hydrolase_fold"/>
</dbReference>
<accession>A0A6B3LA13</accession>
<gene>
    <name evidence="2" type="ORF">G3M56_005840</name>
</gene>
<dbReference type="RefSeq" id="WP_164362777.1">
    <property type="nucleotide sequence ID" value="NZ_CP066776.1"/>
</dbReference>
<dbReference type="InterPro" id="IPR000073">
    <property type="entry name" value="AB_hydrolase_1"/>
</dbReference>
<name>A0A6B3LA13_9BACT</name>
<organism evidence="2 3">
    <name type="scientific">Sulfuriroseicoccus oceanibius</name>
    <dbReference type="NCBI Taxonomy" id="2707525"/>
    <lineage>
        <taxon>Bacteria</taxon>
        <taxon>Pseudomonadati</taxon>
        <taxon>Verrucomicrobiota</taxon>
        <taxon>Verrucomicrobiia</taxon>
        <taxon>Verrucomicrobiales</taxon>
        <taxon>Verrucomicrobiaceae</taxon>
        <taxon>Sulfuriroseicoccus</taxon>
    </lineage>
</organism>
<dbReference type="Pfam" id="PF12697">
    <property type="entry name" value="Abhydrolase_6"/>
    <property type="match status" value="1"/>
</dbReference>
<dbReference type="KEGG" id="soa:G3M56_005840"/>
<dbReference type="GO" id="GO:0016787">
    <property type="term" value="F:hydrolase activity"/>
    <property type="evidence" value="ECO:0007669"/>
    <property type="project" value="UniProtKB-KW"/>
</dbReference>
<keyword evidence="2" id="KW-0378">Hydrolase</keyword>
<evidence type="ECO:0000313" key="3">
    <source>
        <dbReference type="Proteomes" id="UP000475117"/>
    </source>
</evidence>
<sequence>MSRQRFIALHGMLGDPADWQPIADRVGGEWVALDLLDAIEAGVEDFESFCRWLNQEVPQSAGVEDCLLGYSLGGRLAMHAMVADRQRWQHVVIVSAHPGLEDEDEKVARVDADALWEERFGDDDVAWDAALRMWNAQPVLAGVGDDWVAGRLALEPRRAAVARAMRCWSLGRQQALWDDLERCDLPCLWVAGAVDGKFAALSERASGLCVRGELALVDGVGHRVLHESPERFGALLRDWVARIG</sequence>
<dbReference type="Gene3D" id="3.40.50.1820">
    <property type="entry name" value="alpha/beta hydrolase"/>
    <property type="match status" value="1"/>
</dbReference>
<protein>
    <submittedName>
        <fullName evidence="2">Alpha/beta fold hydrolase</fullName>
    </submittedName>
</protein>
<evidence type="ECO:0000256" key="1">
    <source>
        <dbReference type="ARBA" id="ARBA00023239"/>
    </source>
</evidence>
<dbReference type="PANTHER" id="PTHR42916">
    <property type="entry name" value="2-SUCCINYL-5-ENOLPYRUVYL-6-HYDROXY-3-CYCLOHEXENE-1-CARBOXYLATE SYNTHASE"/>
    <property type="match status" value="1"/>
</dbReference>
<dbReference type="AlphaFoldDB" id="A0A6B3LA13"/>
<dbReference type="SUPFAM" id="SSF53474">
    <property type="entry name" value="alpha/beta-Hydrolases"/>
    <property type="match status" value="1"/>
</dbReference>